<evidence type="ECO:0000256" key="1">
    <source>
        <dbReference type="SAM" id="MobiDB-lite"/>
    </source>
</evidence>
<dbReference type="AlphaFoldDB" id="A0A7S1NU48"/>
<reference evidence="2" key="1">
    <citation type="submission" date="2021-01" db="EMBL/GenBank/DDBJ databases">
        <authorList>
            <person name="Corre E."/>
            <person name="Pelletier E."/>
            <person name="Niang G."/>
            <person name="Scheremetjew M."/>
            <person name="Finn R."/>
            <person name="Kale V."/>
            <person name="Holt S."/>
            <person name="Cochrane G."/>
            <person name="Meng A."/>
            <person name="Brown T."/>
            <person name="Cohen L."/>
        </authorList>
    </citation>
    <scope>NUCLEOTIDE SEQUENCE</scope>
    <source>
        <strain evidence="2">NIES-381</strain>
    </source>
</reference>
<organism evidence="2">
    <name type="scientific">Eutreptiella gymnastica</name>
    <dbReference type="NCBI Taxonomy" id="73025"/>
    <lineage>
        <taxon>Eukaryota</taxon>
        <taxon>Discoba</taxon>
        <taxon>Euglenozoa</taxon>
        <taxon>Euglenida</taxon>
        <taxon>Spirocuta</taxon>
        <taxon>Euglenophyceae</taxon>
        <taxon>Eutreptiales</taxon>
        <taxon>Eutreptiaceae</taxon>
        <taxon>Eutreptiella</taxon>
    </lineage>
</organism>
<feature type="compositionally biased region" description="Gly residues" evidence="1">
    <location>
        <begin position="95"/>
        <end position="112"/>
    </location>
</feature>
<sequence length="262" mass="26449">MGDGDPSGVLPSSSRPVTSLPGAADAPTATCLPVEGEGPLPEAQAESVPPRPSPGSVPLSPGPGSVVPADGICAEGPGPAAPSQTTGQEAEGCVRAGGGQDPAGRDSGGAGPDTGCSAGDGTVAPPSEGHAEACEVPTSLAKPSSVLAPDAAALESLSRKRKRESTAVERLQDKRACLSTAPSNGRPELPGTPSRVQQLHPATPRTPKGRSSRLSVVGLRSPLLSPSHETRGEVDDVRILVHKYQGREACLEAVMKIIHFLQ</sequence>
<protein>
    <submittedName>
        <fullName evidence="2">Uncharacterized protein</fullName>
    </submittedName>
</protein>
<gene>
    <name evidence="2" type="ORF">EGYM00392_LOCUS53835</name>
</gene>
<name>A0A7S1NU48_9EUGL</name>
<feature type="region of interest" description="Disordered" evidence="1">
    <location>
        <begin position="1"/>
        <end position="214"/>
    </location>
</feature>
<accession>A0A7S1NU48</accession>
<evidence type="ECO:0000313" key="2">
    <source>
        <dbReference type="EMBL" id="CAD9042658.1"/>
    </source>
</evidence>
<proteinExistence type="predicted"/>
<feature type="compositionally biased region" description="Low complexity" evidence="1">
    <location>
        <begin position="56"/>
        <end position="68"/>
    </location>
</feature>
<dbReference type="EMBL" id="HBGA01147355">
    <property type="protein sequence ID" value="CAD9042658.1"/>
    <property type="molecule type" value="Transcribed_RNA"/>
</dbReference>
<feature type="compositionally biased region" description="Basic and acidic residues" evidence="1">
    <location>
        <begin position="164"/>
        <end position="176"/>
    </location>
</feature>